<dbReference type="Proteomes" id="UP000254400">
    <property type="component" value="Unassembled WGS sequence"/>
</dbReference>
<sequence length="109" mass="12128">MKFYNPGYSNIHQVKVTLMFEDYKGAIIYEVGGNTMGSSILKTAISSVADGDFIPVEHELNKKHINSVDEAGYIQEVVLFNGKKRVLIDIGDVEDSIVSAEIISYKIEK</sequence>
<accession>A0A378XYW9</accession>
<proteinExistence type="predicted"/>
<dbReference type="RefSeq" id="WP_019687590.1">
    <property type="nucleotide sequence ID" value="NZ_CP036496.1"/>
</dbReference>
<protein>
    <submittedName>
        <fullName evidence="1">Uncharacterized protein</fullName>
    </submittedName>
</protein>
<name>A0A378XYW9_PAEPO</name>
<evidence type="ECO:0000313" key="1">
    <source>
        <dbReference type="EMBL" id="SUA70196.1"/>
    </source>
</evidence>
<dbReference type="AlphaFoldDB" id="A0A378XYW9"/>
<reference evidence="1 2" key="1">
    <citation type="submission" date="2018-06" db="EMBL/GenBank/DDBJ databases">
        <authorList>
            <consortium name="Pathogen Informatics"/>
            <person name="Doyle S."/>
        </authorList>
    </citation>
    <scope>NUCLEOTIDE SEQUENCE [LARGE SCALE GENOMIC DNA]</scope>
    <source>
        <strain evidence="1 2">NCTC10343</strain>
    </source>
</reference>
<evidence type="ECO:0000313" key="2">
    <source>
        <dbReference type="Proteomes" id="UP000254400"/>
    </source>
</evidence>
<organism evidence="1 2">
    <name type="scientific">Paenibacillus polymyxa</name>
    <name type="common">Bacillus polymyxa</name>
    <dbReference type="NCBI Taxonomy" id="1406"/>
    <lineage>
        <taxon>Bacteria</taxon>
        <taxon>Bacillati</taxon>
        <taxon>Bacillota</taxon>
        <taxon>Bacilli</taxon>
        <taxon>Bacillales</taxon>
        <taxon>Paenibacillaceae</taxon>
        <taxon>Paenibacillus</taxon>
    </lineage>
</organism>
<dbReference type="EMBL" id="UGSC01000001">
    <property type="protein sequence ID" value="SUA70196.1"/>
    <property type="molecule type" value="Genomic_DNA"/>
</dbReference>
<dbReference type="GeneID" id="93346431"/>
<gene>
    <name evidence="1" type="ORF">NCTC10343_03066</name>
</gene>